<reference evidence="5 6" key="1">
    <citation type="submission" date="2017-09" db="EMBL/GenBank/DDBJ databases">
        <authorList>
            <person name="Ehlers B."/>
            <person name="Leendertz F.H."/>
        </authorList>
    </citation>
    <scope>NUCLEOTIDE SEQUENCE [LARGE SCALE GENOMIC DNA]</scope>
    <source>
        <strain evidence="5 6">CGMCC 1.12662</strain>
    </source>
</reference>
<dbReference type="AlphaFoldDB" id="A0A285IX92"/>
<name>A0A285IX92_9RHOB</name>
<evidence type="ECO:0000313" key="6">
    <source>
        <dbReference type="Proteomes" id="UP000231655"/>
    </source>
</evidence>
<keyword evidence="7" id="KW-1185">Reference proteome</keyword>
<dbReference type="Pfam" id="PF12802">
    <property type="entry name" value="MarR_2"/>
    <property type="match status" value="1"/>
</dbReference>
<dbReference type="InterPro" id="IPR016181">
    <property type="entry name" value="Acyl_CoA_acyltransferase"/>
</dbReference>
<keyword evidence="1" id="KW-0808">Transferase</keyword>
<dbReference type="PANTHER" id="PTHR43877:SF2">
    <property type="entry name" value="AMINOALKYLPHOSPHONATE N-ACETYLTRANSFERASE-RELATED"/>
    <property type="match status" value="1"/>
</dbReference>
<evidence type="ECO:0000313" key="4">
    <source>
        <dbReference type="EMBL" id="PJE25850.1"/>
    </source>
</evidence>
<evidence type="ECO:0000256" key="2">
    <source>
        <dbReference type="ARBA" id="ARBA00023315"/>
    </source>
</evidence>
<dbReference type="InterPro" id="IPR036390">
    <property type="entry name" value="WH_DNA-bd_sf"/>
</dbReference>
<protein>
    <submittedName>
        <fullName evidence="5">MarR family protein</fullName>
    </submittedName>
    <submittedName>
        <fullName evidence="4">PadR family transcriptional regulator</fullName>
    </submittedName>
</protein>
<dbReference type="GO" id="GO:0003700">
    <property type="term" value="F:DNA-binding transcription factor activity"/>
    <property type="evidence" value="ECO:0007669"/>
    <property type="project" value="InterPro"/>
</dbReference>
<dbReference type="OrthoDB" id="2436196at2"/>
<dbReference type="EMBL" id="OBEA01000004">
    <property type="protein sequence ID" value="SNY52614.1"/>
    <property type="molecule type" value="Genomic_DNA"/>
</dbReference>
<dbReference type="Pfam" id="PF00583">
    <property type="entry name" value="Acetyltransf_1"/>
    <property type="match status" value="1"/>
</dbReference>
<dbReference type="Gene3D" id="3.40.630.30">
    <property type="match status" value="1"/>
</dbReference>
<evidence type="ECO:0000256" key="1">
    <source>
        <dbReference type="ARBA" id="ARBA00022679"/>
    </source>
</evidence>
<dbReference type="InterPro" id="IPR000835">
    <property type="entry name" value="HTH_MarR-typ"/>
</dbReference>
<dbReference type="CDD" id="cd04301">
    <property type="entry name" value="NAT_SF"/>
    <property type="match status" value="1"/>
</dbReference>
<dbReference type="PROSITE" id="PS51186">
    <property type="entry name" value="GNAT"/>
    <property type="match status" value="1"/>
</dbReference>
<dbReference type="Gene3D" id="1.10.10.10">
    <property type="entry name" value="Winged helix-like DNA-binding domain superfamily/Winged helix DNA-binding domain"/>
    <property type="match status" value="1"/>
</dbReference>
<evidence type="ECO:0000313" key="5">
    <source>
        <dbReference type="EMBL" id="SNY52614.1"/>
    </source>
</evidence>
<proteinExistence type="predicted"/>
<reference evidence="4 7" key="2">
    <citation type="journal article" date="2018" name="Int. J. Syst. Evol. Microbiol.">
        <title>Pseudooceanicola lipolyticus sp. nov., a marine alphaproteobacterium, reclassification of Oceanicola flagellatus as Pseudooceanicola flagellatus comb. nov. and emended description of the genus Pseudooceanicola.</title>
        <authorList>
            <person name="Huang M.-M."/>
            <person name="Guo L.-L."/>
            <person name="Wu Y.-H."/>
            <person name="Lai Q.-L."/>
            <person name="Shao Z.-Z."/>
            <person name="Wang C.-S."/>
            <person name="Wu M."/>
            <person name="Xu X.-W."/>
        </authorList>
    </citation>
    <scope>NUCLEOTIDE SEQUENCE [LARGE SCALE GENOMIC DNA]</scope>
    <source>
        <strain evidence="4 7">Ar-45</strain>
    </source>
</reference>
<dbReference type="RefSeq" id="WP_097146094.1">
    <property type="nucleotide sequence ID" value="NZ_OBEA01000004.1"/>
</dbReference>
<dbReference type="SUPFAM" id="SSF55729">
    <property type="entry name" value="Acyl-CoA N-acyltransferases (Nat)"/>
    <property type="match status" value="1"/>
</dbReference>
<gene>
    <name evidence="4" type="ORF">CVM39_19300</name>
    <name evidence="5" type="ORF">SAMN06297129_2355</name>
</gene>
<evidence type="ECO:0000313" key="7">
    <source>
        <dbReference type="Proteomes" id="UP000231702"/>
    </source>
</evidence>
<organism evidence="5 6">
    <name type="scientific">Pseudooceanicola antarcticus</name>
    <dbReference type="NCBI Taxonomy" id="1247613"/>
    <lineage>
        <taxon>Bacteria</taxon>
        <taxon>Pseudomonadati</taxon>
        <taxon>Pseudomonadota</taxon>
        <taxon>Alphaproteobacteria</taxon>
        <taxon>Rhodobacterales</taxon>
        <taxon>Paracoccaceae</taxon>
        <taxon>Pseudooceanicola</taxon>
    </lineage>
</organism>
<dbReference type="InterPro" id="IPR000182">
    <property type="entry name" value="GNAT_dom"/>
</dbReference>
<sequence>MSNDPIARYRRFSRAVTKEVGALDQSFLGRGRPLGTARVLNAIGHGKTEVSVLRDYLGLDSGLLSRLLRGLETEGLVTTSAHPEDARARVARLTEAGEAEFQAYEALSNDRATRALARHPHPEALLAAMDLVASALGRDSIEIVEADPRDPASRLCLEAYYAELAARFDTGFDVSLSRDPEATDMILPRGSFLLAMSDGMAIGCVGLKGSGGPVAEIKRLWISPSARGLGLSKRLMTEIEARARALEITTLRLDTNSKLPEAVALYRNTGWSEIDRFNDDPYPDHFFEKNISS</sequence>
<dbReference type="SUPFAM" id="SSF46785">
    <property type="entry name" value="Winged helix' DNA-binding domain"/>
    <property type="match status" value="1"/>
</dbReference>
<dbReference type="Proteomes" id="UP000231655">
    <property type="component" value="Unassembled WGS sequence"/>
</dbReference>
<evidence type="ECO:0000259" key="3">
    <source>
        <dbReference type="PROSITE" id="PS51186"/>
    </source>
</evidence>
<keyword evidence="2" id="KW-0012">Acyltransferase</keyword>
<dbReference type="Proteomes" id="UP000231702">
    <property type="component" value="Unassembled WGS sequence"/>
</dbReference>
<accession>A0A285IX92</accession>
<dbReference type="EMBL" id="PGTD01000023">
    <property type="protein sequence ID" value="PJE25850.1"/>
    <property type="molecule type" value="Genomic_DNA"/>
</dbReference>
<feature type="domain" description="N-acetyltransferase" evidence="3">
    <location>
        <begin position="141"/>
        <end position="292"/>
    </location>
</feature>
<dbReference type="InterPro" id="IPR036388">
    <property type="entry name" value="WH-like_DNA-bd_sf"/>
</dbReference>
<dbReference type="PANTHER" id="PTHR43877">
    <property type="entry name" value="AMINOALKYLPHOSPHONATE N-ACETYLTRANSFERASE-RELATED-RELATED"/>
    <property type="match status" value="1"/>
</dbReference>
<dbReference type="GO" id="GO:0016747">
    <property type="term" value="F:acyltransferase activity, transferring groups other than amino-acyl groups"/>
    <property type="evidence" value="ECO:0007669"/>
    <property type="project" value="InterPro"/>
</dbReference>
<dbReference type="InterPro" id="IPR050832">
    <property type="entry name" value="Bact_Acetyltransf"/>
</dbReference>